<feature type="transmembrane region" description="Helical" evidence="1">
    <location>
        <begin position="199"/>
        <end position="224"/>
    </location>
</feature>
<dbReference type="AlphaFoldDB" id="A0A8T4ISB6"/>
<feature type="transmembrane region" description="Helical" evidence="1">
    <location>
        <begin position="236"/>
        <end position="257"/>
    </location>
</feature>
<evidence type="ECO:0000313" key="3">
    <source>
        <dbReference type="Proteomes" id="UP000675554"/>
    </source>
</evidence>
<accession>A0A8T4ISB6</accession>
<proteinExistence type="predicted"/>
<feature type="transmembrane region" description="Helical" evidence="1">
    <location>
        <begin position="21"/>
        <end position="40"/>
    </location>
</feature>
<feature type="non-terminal residue" evidence="2">
    <location>
        <position position="334"/>
    </location>
</feature>
<dbReference type="EMBL" id="JAGSMN010000327">
    <property type="protein sequence ID" value="MBR7674350.1"/>
    <property type="molecule type" value="Genomic_DNA"/>
</dbReference>
<feature type="transmembrane region" description="Helical" evidence="1">
    <location>
        <begin position="60"/>
        <end position="78"/>
    </location>
</feature>
<feature type="transmembrane region" description="Helical" evidence="1">
    <location>
        <begin position="169"/>
        <end position="187"/>
    </location>
</feature>
<reference evidence="2" key="1">
    <citation type="submission" date="2021-04" db="EMBL/GenBank/DDBJ databases">
        <title>Sequencing of actinobacteria type strains.</title>
        <authorList>
            <person name="Nguyen G.-S."/>
            <person name="Wentzel A."/>
        </authorList>
    </citation>
    <scope>NUCLEOTIDE SEQUENCE</scope>
    <source>
        <strain evidence="2">DSM 42095</strain>
    </source>
</reference>
<feature type="transmembrane region" description="Helical" evidence="1">
    <location>
        <begin position="145"/>
        <end position="164"/>
    </location>
</feature>
<protein>
    <recommendedName>
        <fullName evidence="4">TrbL/VirB6 plasmid conjugal transfer protein</fullName>
    </recommendedName>
</protein>
<evidence type="ECO:0000256" key="1">
    <source>
        <dbReference type="SAM" id="Phobius"/>
    </source>
</evidence>
<evidence type="ECO:0008006" key="4">
    <source>
        <dbReference type="Google" id="ProtNLM"/>
    </source>
</evidence>
<feature type="transmembrane region" description="Helical" evidence="1">
    <location>
        <begin position="291"/>
        <end position="312"/>
    </location>
</feature>
<feature type="transmembrane region" description="Helical" evidence="1">
    <location>
        <begin position="99"/>
        <end position="117"/>
    </location>
</feature>
<comment type="caution">
    <text evidence="2">The sequence shown here is derived from an EMBL/GenBank/DDBJ whole genome shotgun (WGS) entry which is preliminary data.</text>
</comment>
<keyword evidence="1" id="KW-0812">Transmembrane</keyword>
<keyword evidence="3" id="KW-1185">Reference proteome</keyword>
<sequence>MNLAAKCSTTIDFFGMFGDPIGEMIGVVAKLIINAAYGIFGEAANKQSYDEDVSTAISGQTRWVVIYLAVGSVLFAAAKMALDRRAESGQTALKGVLRVLLVSTMMSTAVIAVAQVVDDYSQYLYQDSMQKLQETLDCDDGFGNMLLLVVGCLLLLSAIIHILLMWIRLGVMILLMGTLPVAAAASMTDWGGTWWRKHLGWMIAWLLYKPTVALVIWSGSAMVSATGENGSVDTQIAGMGMLLLSAIALPALMRIIVPATEALGADNSGGATMAMAGGIASGAKALASAMVAPPLLSAPSASVAGTMILISAGRAMAESSSMPIPAIWVSTEPF</sequence>
<keyword evidence="1" id="KW-1133">Transmembrane helix</keyword>
<keyword evidence="1" id="KW-0472">Membrane</keyword>
<evidence type="ECO:0000313" key="2">
    <source>
        <dbReference type="EMBL" id="MBR7674350.1"/>
    </source>
</evidence>
<name>A0A8T4ISB6_9ACTN</name>
<dbReference type="Proteomes" id="UP000675554">
    <property type="component" value="Unassembled WGS sequence"/>
</dbReference>
<organism evidence="2 3">
    <name type="scientific">Streptomyces daliensis</name>
    <dbReference type="NCBI Taxonomy" id="299421"/>
    <lineage>
        <taxon>Bacteria</taxon>
        <taxon>Bacillati</taxon>
        <taxon>Actinomycetota</taxon>
        <taxon>Actinomycetes</taxon>
        <taxon>Kitasatosporales</taxon>
        <taxon>Streptomycetaceae</taxon>
        <taxon>Streptomyces</taxon>
    </lineage>
</organism>
<gene>
    <name evidence="2" type="ORF">KDA82_15250</name>
</gene>